<reference evidence="1" key="1">
    <citation type="submission" date="2021-06" db="EMBL/GenBank/DDBJ databases">
        <authorList>
            <person name="Kallberg Y."/>
            <person name="Tangrot J."/>
            <person name="Rosling A."/>
        </authorList>
    </citation>
    <scope>NUCLEOTIDE SEQUENCE</scope>
    <source>
        <strain evidence="1">MA461A</strain>
    </source>
</reference>
<name>A0ACA9T032_9GLOM</name>
<accession>A0ACA9T032</accession>
<sequence>LSLSQHCSKVNPKIWYIVGETTNNAESAHADINREGKELSLMNAIE</sequence>
<protein>
    <submittedName>
        <fullName evidence="1">15495_t:CDS:1</fullName>
    </submittedName>
</protein>
<proteinExistence type="predicted"/>
<feature type="non-terminal residue" evidence="1">
    <location>
        <position position="1"/>
    </location>
</feature>
<feature type="non-terminal residue" evidence="1">
    <location>
        <position position="46"/>
    </location>
</feature>
<dbReference type="Proteomes" id="UP000789920">
    <property type="component" value="Unassembled WGS sequence"/>
</dbReference>
<organism evidence="1 2">
    <name type="scientific">Racocetra persica</name>
    <dbReference type="NCBI Taxonomy" id="160502"/>
    <lineage>
        <taxon>Eukaryota</taxon>
        <taxon>Fungi</taxon>
        <taxon>Fungi incertae sedis</taxon>
        <taxon>Mucoromycota</taxon>
        <taxon>Glomeromycotina</taxon>
        <taxon>Glomeromycetes</taxon>
        <taxon>Diversisporales</taxon>
        <taxon>Gigasporaceae</taxon>
        <taxon>Racocetra</taxon>
    </lineage>
</organism>
<keyword evidence="2" id="KW-1185">Reference proteome</keyword>
<gene>
    <name evidence="1" type="ORF">RPERSI_LOCUS36903</name>
</gene>
<evidence type="ECO:0000313" key="1">
    <source>
        <dbReference type="EMBL" id="CAG8852096.1"/>
    </source>
</evidence>
<comment type="caution">
    <text evidence="1">The sequence shown here is derived from an EMBL/GenBank/DDBJ whole genome shotgun (WGS) entry which is preliminary data.</text>
</comment>
<evidence type="ECO:0000313" key="2">
    <source>
        <dbReference type="Proteomes" id="UP000789920"/>
    </source>
</evidence>
<dbReference type="EMBL" id="CAJVQC010179963">
    <property type="protein sequence ID" value="CAG8852096.1"/>
    <property type="molecule type" value="Genomic_DNA"/>
</dbReference>